<evidence type="ECO:0000256" key="1">
    <source>
        <dbReference type="ARBA" id="ARBA00023015"/>
    </source>
</evidence>
<name>X1E898_9ZZZZ</name>
<dbReference type="InterPro" id="IPR058245">
    <property type="entry name" value="NreC/VraR/RcsB-like_REC"/>
</dbReference>
<evidence type="ECO:0000313" key="5">
    <source>
        <dbReference type="EMBL" id="GAH28822.1"/>
    </source>
</evidence>
<dbReference type="PANTHER" id="PTHR43214">
    <property type="entry name" value="TWO-COMPONENT RESPONSE REGULATOR"/>
    <property type="match status" value="1"/>
</dbReference>
<organism evidence="5">
    <name type="scientific">marine sediment metagenome</name>
    <dbReference type="NCBI Taxonomy" id="412755"/>
    <lineage>
        <taxon>unclassified sequences</taxon>
        <taxon>metagenomes</taxon>
        <taxon>ecological metagenomes</taxon>
    </lineage>
</organism>
<dbReference type="Pfam" id="PF00072">
    <property type="entry name" value="Response_reg"/>
    <property type="match status" value="1"/>
</dbReference>
<protein>
    <recommendedName>
        <fullName evidence="4">Response regulatory domain-containing protein</fullName>
    </recommendedName>
</protein>
<dbReference type="PANTHER" id="PTHR43214:SF24">
    <property type="entry name" value="TRANSCRIPTIONAL REGULATORY PROTEIN NARL-RELATED"/>
    <property type="match status" value="1"/>
</dbReference>
<gene>
    <name evidence="5" type="ORF">S03H2_03024</name>
</gene>
<dbReference type="GO" id="GO:0003677">
    <property type="term" value="F:DNA binding"/>
    <property type="evidence" value="ECO:0007669"/>
    <property type="project" value="UniProtKB-KW"/>
</dbReference>
<reference evidence="5" key="1">
    <citation type="journal article" date="2014" name="Front. Microbiol.">
        <title>High frequency of phylogenetically diverse reductive dehalogenase-homologous genes in deep subseafloor sedimentary metagenomes.</title>
        <authorList>
            <person name="Kawai M."/>
            <person name="Futagami T."/>
            <person name="Toyoda A."/>
            <person name="Takaki Y."/>
            <person name="Nishi S."/>
            <person name="Hori S."/>
            <person name="Arai W."/>
            <person name="Tsubouchi T."/>
            <person name="Morono Y."/>
            <person name="Uchiyama I."/>
            <person name="Ito T."/>
            <person name="Fujiyama A."/>
            <person name="Inagaki F."/>
            <person name="Takami H."/>
        </authorList>
    </citation>
    <scope>NUCLEOTIDE SEQUENCE</scope>
    <source>
        <strain evidence="5">Expedition CK06-06</strain>
    </source>
</reference>
<keyword evidence="1" id="KW-0805">Transcription regulation</keyword>
<dbReference type="InterPro" id="IPR039420">
    <property type="entry name" value="WalR-like"/>
</dbReference>
<accession>X1E898</accession>
<evidence type="ECO:0000259" key="4">
    <source>
        <dbReference type="PROSITE" id="PS50110"/>
    </source>
</evidence>
<evidence type="ECO:0000256" key="2">
    <source>
        <dbReference type="ARBA" id="ARBA00023125"/>
    </source>
</evidence>
<proteinExistence type="predicted"/>
<feature type="non-terminal residue" evidence="5">
    <location>
        <position position="198"/>
    </location>
</feature>
<keyword evidence="3" id="KW-0804">Transcription</keyword>
<sequence>MGNISVFLANWQVLFREGIHFTLSGEEDIEVIGETTGNEEALAFIEANPPSVAILDINCGKVSGVEVARRIQQNLPSVGVILIMDSDNEEQLFSVMKSGARACLTKGSDPVDLVNIVREVAQGRYPISESLLRPGIASRVLGEFEAFSLLSEQVGNLLTCLSPGEADILGRIAEGGSSELVAQALSISEEALRHRLDF</sequence>
<keyword evidence="2" id="KW-0238">DNA-binding</keyword>
<dbReference type="InterPro" id="IPR011006">
    <property type="entry name" value="CheY-like_superfamily"/>
</dbReference>
<dbReference type="Gene3D" id="3.40.50.2300">
    <property type="match status" value="1"/>
</dbReference>
<dbReference type="CDD" id="cd17535">
    <property type="entry name" value="REC_NarL-like"/>
    <property type="match status" value="1"/>
</dbReference>
<dbReference type="SUPFAM" id="SSF52172">
    <property type="entry name" value="CheY-like"/>
    <property type="match status" value="1"/>
</dbReference>
<dbReference type="SMART" id="SM00448">
    <property type="entry name" value="REC"/>
    <property type="match status" value="1"/>
</dbReference>
<dbReference type="EMBL" id="BARU01001074">
    <property type="protein sequence ID" value="GAH28822.1"/>
    <property type="molecule type" value="Genomic_DNA"/>
</dbReference>
<dbReference type="InterPro" id="IPR001789">
    <property type="entry name" value="Sig_transdc_resp-reg_receiver"/>
</dbReference>
<dbReference type="AlphaFoldDB" id="X1E898"/>
<dbReference type="PROSITE" id="PS50110">
    <property type="entry name" value="RESPONSE_REGULATORY"/>
    <property type="match status" value="1"/>
</dbReference>
<feature type="domain" description="Response regulatory" evidence="4">
    <location>
        <begin position="5"/>
        <end position="121"/>
    </location>
</feature>
<comment type="caution">
    <text evidence="5">The sequence shown here is derived from an EMBL/GenBank/DDBJ whole genome shotgun (WGS) entry which is preliminary data.</text>
</comment>
<dbReference type="GO" id="GO:0000160">
    <property type="term" value="P:phosphorelay signal transduction system"/>
    <property type="evidence" value="ECO:0007669"/>
    <property type="project" value="InterPro"/>
</dbReference>
<evidence type="ECO:0000256" key="3">
    <source>
        <dbReference type="ARBA" id="ARBA00023163"/>
    </source>
</evidence>